<dbReference type="Proteomes" id="UP001492380">
    <property type="component" value="Unassembled WGS sequence"/>
</dbReference>
<evidence type="ECO:0000256" key="4">
    <source>
        <dbReference type="ARBA" id="ARBA00023033"/>
    </source>
</evidence>
<dbReference type="PRINTS" id="PR00420">
    <property type="entry name" value="RNGMNOXGNASE"/>
</dbReference>
<organism evidence="7 8">
    <name type="scientific">Phyllosticta capitalensis</name>
    <dbReference type="NCBI Taxonomy" id="121624"/>
    <lineage>
        <taxon>Eukaryota</taxon>
        <taxon>Fungi</taxon>
        <taxon>Dikarya</taxon>
        <taxon>Ascomycota</taxon>
        <taxon>Pezizomycotina</taxon>
        <taxon>Dothideomycetes</taxon>
        <taxon>Dothideomycetes incertae sedis</taxon>
        <taxon>Botryosphaeriales</taxon>
        <taxon>Phyllostictaceae</taxon>
        <taxon>Phyllosticta</taxon>
    </lineage>
</organism>
<name>A0ABR1YQG3_9PEZI</name>
<reference evidence="7 8" key="1">
    <citation type="submission" date="2024-04" db="EMBL/GenBank/DDBJ databases">
        <title>Phyllosticta paracitricarpa is synonymous to the EU quarantine fungus P. citricarpa based on phylogenomic analyses.</title>
        <authorList>
            <consortium name="Lawrence Berkeley National Laboratory"/>
            <person name="Van Ingen-Buijs V.A."/>
            <person name="Van Westerhoven A.C."/>
            <person name="Haridas S."/>
            <person name="Skiadas P."/>
            <person name="Martin F."/>
            <person name="Groenewald J.Z."/>
            <person name="Crous P.W."/>
            <person name="Seidl M.F."/>
        </authorList>
    </citation>
    <scope>NUCLEOTIDE SEQUENCE [LARGE SCALE GENOMIC DNA]</scope>
    <source>
        <strain evidence="7 8">CBS 123374</strain>
    </source>
</reference>
<keyword evidence="3" id="KW-0560">Oxidoreductase</keyword>
<dbReference type="PANTHER" id="PTHR46972">
    <property type="entry name" value="MONOOXYGENASE ASQM-RELATED"/>
    <property type="match status" value="1"/>
</dbReference>
<dbReference type="PANTHER" id="PTHR46972:SF1">
    <property type="entry name" value="FAD DEPENDENT OXIDOREDUCTASE DOMAIN-CONTAINING PROTEIN"/>
    <property type="match status" value="1"/>
</dbReference>
<evidence type="ECO:0000313" key="7">
    <source>
        <dbReference type="EMBL" id="KAK8235451.1"/>
    </source>
</evidence>
<evidence type="ECO:0000256" key="3">
    <source>
        <dbReference type="ARBA" id="ARBA00023002"/>
    </source>
</evidence>
<evidence type="ECO:0000259" key="6">
    <source>
        <dbReference type="Pfam" id="PF01494"/>
    </source>
</evidence>
<keyword evidence="8" id="KW-1185">Reference proteome</keyword>
<evidence type="ECO:0000313" key="8">
    <source>
        <dbReference type="Proteomes" id="UP001492380"/>
    </source>
</evidence>
<evidence type="ECO:0000256" key="2">
    <source>
        <dbReference type="ARBA" id="ARBA00022827"/>
    </source>
</evidence>
<comment type="caution">
    <text evidence="7">The sequence shown here is derived from an EMBL/GenBank/DDBJ whole genome shotgun (WGS) entry which is preliminary data.</text>
</comment>
<keyword evidence="1" id="KW-0285">Flavoprotein</keyword>
<dbReference type="EMBL" id="JBBWRZ010000005">
    <property type="protein sequence ID" value="KAK8235451.1"/>
    <property type="molecule type" value="Genomic_DNA"/>
</dbReference>
<dbReference type="InterPro" id="IPR036188">
    <property type="entry name" value="FAD/NAD-bd_sf"/>
</dbReference>
<feature type="domain" description="FAD-binding" evidence="6">
    <location>
        <begin position="7"/>
        <end position="338"/>
    </location>
</feature>
<gene>
    <name evidence="7" type="ORF">HDK90DRAFT_245987</name>
</gene>
<feature type="region of interest" description="Disordered" evidence="5">
    <location>
        <begin position="382"/>
        <end position="406"/>
    </location>
</feature>
<proteinExistence type="predicted"/>
<dbReference type="InterPro" id="IPR002938">
    <property type="entry name" value="FAD-bd"/>
</dbReference>
<accession>A0ABR1YQG3</accession>
<keyword evidence="2" id="KW-0274">FAD</keyword>
<evidence type="ECO:0000256" key="5">
    <source>
        <dbReference type="SAM" id="MobiDB-lite"/>
    </source>
</evidence>
<keyword evidence="4" id="KW-0503">Monooxygenase</keyword>
<dbReference type="Gene3D" id="3.50.50.60">
    <property type="entry name" value="FAD/NAD(P)-binding domain"/>
    <property type="match status" value="1"/>
</dbReference>
<dbReference type="Pfam" id="PF01494">
    <property type="entry name" value="FAD_binding_3"/>
    <property type="match status" value="1"/>
</dbReference>
<dbReference type="SUPFAM" id="SSF51905">
    <property type="entry name" value="FAD/NAD(P)-binding domain"/>
    <property type="match status" value="1"/>
</dbReference>
<sequence>MTYTPKIAIIGAGPSGLTLARLLHCSGIPSVVFESDPTPESRTTYGGSIDLHEDSGQLALREAGLWDEFQKLARYEGEDRILKDRFNNIAIEQKDLDTGRPEIDRKYLRDMLLNSIPPEYMRWDHRLKEVSGDGTLRFSNGVTAAGFDLVVGADGAWSKVQRLLSTIRPFYTGVSAIELWYHDIDSFDPDMNAMIGHGSHFCFGEETGRCLLTQRQDNGVVRTLACMRVPEEYLADKGVENPDRDGAVAFLLREFGEWAPELKRLLTKSNGPVYSRPFYMLPVGFRWPHKKGFTLIGDSCHLMTPFAGIGVNMAMQDSLELAHAIIANKDGELDAAIHKFEKTMWPRAEKAAKLTWESTLSRFDSDGIKVLQARLEMALASRGELKKREPKGSPPAEKVGELKLED</sequence>
<evidence type="ECO:0000256" key="1">
    <source>
        <dbReference type="ARBA" id="ARBA00022630"/>
    </source>
</evidence>
<protein>
    <submittedName>
        <fullName evidence="7">Salicylate hydroxylase</fullName>
    </submittedName>
</protein>